<dbReference type="AlphaFoldDB" id="A0A6N0NYC4"/>
<keyword evidence="1" id="KW-0862">Zinc</keyword>
<protein>
    <recommendedName>
        <fullName evidence="2">SWIM-type domain-containing protein</fullName>
    </recommendedName>
</protein>
<evidence type="ECO:0000259" key="2">
    <source>
        <dbReference type="PROSITE" id="PS50966"/>
    </source>
</evidence>
<evidence type="ECO:0000313" key="4">
    <source>
        <dbReference type="Proteomes" id="UP000509301"/>
    </source>
</evidence>
<feature type="domain" description="SWIM-type" evidence="2">
    <location>
        <begin position="25"/>
        <end position="59"/>
    </location>
</feature>
<proteinExistence type="predicted"/>
<accession>A0A6N0NYC4</accession>
<dbReference type="EMBL" id="CP049074">
    <property type="protein sequence ID" value="QKR00579.1"/>
    <property type="molecule type" value="Genomic_DNA"/>
</dbReference>
<dbReference type="GeneID" id="55642174"/>
<keyword evidence="1" id="KW-0863">Zinc-finger</keyword>
<reference evidence="3 4" key="1">
    <citation type="submission" date="2020-02" db="EMBL/GenBank/DDBJ databases">
        <title>Comparative genome analysis reveals the metabolism and evolution of the thermophilic archaeal genus Metallosphaera.</title>
        <authorList>
            <person name="Jiang C."/>
        </authorList>
    </citation>
    <scope>NUCLEOTIDE SEQUENCE [LARGE SCALE GENOMIC DNA]</scope>
    <source>
        <strain evidence="3 4">Ric-A</strain>
    </source>
</reference>
<evidence type="ECO:0000256" key="1">
    <source>
        <dbReference type="PROSITE-ProRule" id="PRU00325"/>
    </source>
</evidence>
<dbReference type="PROSITE" id="PS50966">
    <property type="entry name" value="ZF_SWIM"/>
    <property type="match status" value="1"/>
</dbReference>
<dbReference type="InterPro" id="IPR007527">
    <property type="entry name" value="Znf_SWIM"/>
</dbReference>
<gene>
    <name evidence="3" type="ORF">GWK48_09480</name>
</gene>
<dbReference type="RefSeq" id="WP_174631704.1">
    <property type="nucleotide sequence ID" value="NZ_CP049074.1"/>
</dbReference>
<evidence type="ECO:0000313" key="3">
    <source>
        <dbReference type="EMBL" id="QKR00579.1"/>
    </source>
</evidence>
<dbReference type="OrthoDB" id="38105at2157"/>
<dbReference type="Proteomes" id="UP000509301">
    <property type="component" value="Chromosome"/>
</dbReference>
<dbReference type="GO" id="GO:0008270">
    <property type="term" value="F:zinc ion binding"/>
    <property type="evidence" value="ECO:0007669"/>
    <property type="project" value="UniProtKB-KW"/>
</dbReference>
<keyword evidence="4" id="KW-1185">Reference proteome</keyword>
<name>A0A6N0NYC4_9CREN</name>
<organism evidence="3 4">
    <name type="scientific">Metallosphaera tengchongensis</name>
    <dbReference type="NCBI Taxonomy" id="1532350"/>
    <lineage>
        <taxon>Archaea</taxon>
        <taxon>Thermoproteota</taxon>
        <taxon>Thermoprotei</taxon>
        <taxon>Sulfolobales</taxon>
        <taxon>Sulfolobaceae</taxon>
        <taxon>Metallosphaera</taxon>
    </lineage>
</organism>
<sequence>MIVHLENGKVYVEGVVPAKCSLRGYRVKLELMNNKIVGGSCECGLFPCSHSSKLYLRYMRSKGIR</sequence>
<dbReference type="KEGG" id="mten:GWK48_09480"/>
<keyword evidence="1" id="KW-0479">Metal-binding</keyword>